<dbReference type="EMBL" id="JANPWB010000009">
    <property type="protein sequence ID" value="KAJ1155764.1"/>
    <property type="molecule type" value="Genomic_DNA"/>
</dbReference>
<dbReference type="PROSITE" id="PS00141">
    <property type="entry name" value="ASP_PROTEASE"/>
    <property type="match status" value="1"/>
</dbReference>
<dbReference type="GO" id="GO:0004190">
    <property type="term" value="F:aspartic-type endopeptidase activity"/>
    <property type="evidence" value="ECO:0007669"/>
    <property type="project" value="InterPro"/>
</dbReference>
<reference evidence="1" key="1">
    <citation type="journal article" date="2022" name="bioRxiv">
        <title>Sequencing and chromosome-scale assembly of the giantPleurodeles waltlgenome.</title>
        <authorList>
            <person name="Brown T."/>
            <person name="Elewa A."/>
            <person name="Iarovenko S."/>
            <person name="Subramanian E."/>
            <person name="Araus A.J."/>
            <person name="Petzold A."/>
            <person name="Susuki M."/>
            <person name="Suzuki K.-i.T."/>
            <person name="Hayashi T."/>
            <person name="Toyoda A."/>
            <person name="Oliveira C."/>
            <person name="Osipova E."/>
            <person name="Leigh N.D."/>
            <person name="Simon A."/>
            <person name="Yun M.H."/>
        </authorList>
    </citation>
    <scope>NUCLEOTIDE SEQUENCE</scope>
    <source>
        <strain evidence="1">20211129_DDA</strain>
        <tissue evidence="1">Liver</tissue>
    </source>
</reference>
<proteinExistence type="predicted"/>
<dbReference type="SUPFAM" id="SSF50630">
    <property type="entry name" value="Acid proteases"/>
    <property type="match status" value="1"/>
</dbReference>
<dbReference type="InterPro" id="IPR021109">
    <property type="entry name" value="Peptidase_aspartic_dom_sf"/>
</dbReference>
<evidence type="ECO:0000313" key="2">
    <source>
        <dbReference type="Proteomes" id="UP001066276"/>
    </source>
</evidence>
<dbReference type="Gene3D" id="2.40.70.10">
    <property type="entry name" value="Acid Proteases"/>
    <property type="match status" value="1"/>
</dbReference>
<keyword evidence="2" id="KW-1185">Reference proteome</keyword>
<dbReference type="GO" id="GO:0006508">
    <property type="term" value="P:proteolysis"/>
    <property type="evidence" value="ECO:0007669"/>
    <property type="project" value="InterPro"/>
</dbReference>
<evidence type="ECO:0000313" key="1">
    <source>
        <dbReference type="EMBL" id="KAJ1155764.1"/>
    </source>
</evidence>
<organism evidence="1 2">
    <name type="scientific">Pleurodeles waltl</name>
    <name type="common">Iberian ribbed newt</name>
    <dbReference type="NCBI Taxonomy" id="8319"/>
    <lineage>
        <taxon>Eukaryota</taxon>
        <taxon>Metazoa</taxon>
        <taxon>Chordata</taxon>
        <taxon>Craniata</taxon>
        <taxon>Vertebrata</taxon>
        <taxon>Euteleostomi</taxon>
        <taxon>Amphibia</taxon>
        <taxon>Batrachia</taxon>
        <taxon>Caudata</taxon>
        <taxon>Salamandroidea</taxon>
        <taxon>Salamandridae</taxon>
        <taxon>Pleurodelinae</taxon>
        <taxon>Pleurodeles</taxon>
    </lineage>
</organism>
<dbReference type="InterPro" id="IPR001969">
    <property type="entry name" value="Aspartic_peptidase_AS"/>
</dbReference>
<accession>A0AAV7RX10</accession>
<sequence length="261" mass="29207">MMVQEGVVHQSNDVNAFQNVKGPRMRGPNPNFQNNMVQMQGLQPMQQVQMPRVQPMQMQQMQQQVPLVARQQMTLPLAPMGQQQVMLPQQVTGQGMGQNNAVQQFPLCGENGINDERSDESSDGEECRLAASLEVDQRGPIVQGNVMGHKVSFLVDTGATRSTVRSAEVPKLPLSGRTVKVVGVANHLLTNPIIDPVQFEIGTSKGCTDLWSVIRVPCLYWEETYCARQDVLSPVPMRELRCRQTVTKRGVTDRFQILKRR</sequence>
<name>A0AAV7RX10_PLEWA</name>
<dbReference type="Proteomes" id="UP001066276">
    <property type="component" value="Chromosome 5"/>
</dbReference>
<comment type="caution">
    <text evidence="1">The sequence shown here is derived from an EMBL/GenBank/DDBJ whole genome shotgun (WGS) entry which is preliminary data.</text>
</comment>
<evidence type="ECO:0008006" key="3">
    <source>
        <dbReference type="Google" id="ProtNLM"/>
    </source>
</evidence>
<protein>
    <recommendedName>
        <fullName evidence="3">Peptidase A2 domain-containing protein</fullName>
    </recommendedName>
</protein>
<dbReference type="AlphaFoldDB" id="A0AAV7RX10"/>
<gene>
    <name evidence="1" type="ORF">NDU88_008493</name>
</gene>